<organism evidence="1 2">
    <name type="scientific">Rubrivirga marina</name>
    <dbReference type="NCBI Taxonomy" id="1196024"/>
    <lineage>
        <taxon>Bacteria</taxon>
        <taxon>Pseudomonadati</taxon>
        <taxon>Rhodothermota</taxon>
        <taxon>Rhodothermia</taxon>
        <taxon>Rhodothermales</taxon>
        <taxon>Rubricoccaceae</taxon>
        <taxon>Rubrivirga</taxon>
    </lineage>
</organism>
<name>A0A271ISJ7_9BACT</name>
<comment type="caution">
    <text evidence="1">The sequence shown here is derived from an EMBL/GenBank/DDBJ whole genome shotgun (WGS) entry which is preliminary data.</text>
</comment>
<sequence>MKHLALLSVAALALVGCDSNRPTSFDVEIDVLPWPDEPATEADVTFVAPDAAGPGLDTLRFGVVQLPWRYEAEGLGIGQYTLEACVPGSGIAEARLDVSNGYQGFVTHGFGQEYGPGEESGTCAYGSFRVSDRTETPPWEQ</sequence>
<proteinExistence type="predicted"/>
<protein>
    <recommendedName>
        <fullName evidence="3">Lipoprotein</fullName>
    </recommendedName>
</protein>
<dbReference type="RefSeq" id="WP_095512689.1">
    <property type="nucleotide sequence ID" value="NZ_MQWD01000010.1"/>
</dbReference>
<gene>
    <name evidence="1" type="ORF">BSZ37_21360</name>
</gene>
<evidence type="ECO:0000313" key="1">
    <source>
        <dbReference type="EMBL" id="PAP74212.1"/>
    </source>
</evidence>
<evidence type="ECO:0000313" key="2">
    <source>
        <dbReference type="Proteomes" id="UP000216339"/>
    </source>
</evidence>
<accession>A0A271ISJ7</accession>
<dbReference type="Proteomes" id="UP000216339">
    <property type="component" value="Unassembled WGS sequence"/>
</dbReference>
<dbReference type="PROSITE" id="PS51257">
    <property type="entry name" value="PROKAR_LIPOPROTEIN"/>
    <property type="match status" value="1"/>
</dbReference>
<dbReference type="AlphaFoldDB" id="A0A271ISJ7"/>
<evidence type="ECO:0008006" key="3">
    <source>
        <dbReference type="Google" id="ProtNLM"/>
    </source>
</evidence>
<dbReference type="EMBL" id="MQWD01000010">
    <property type="protein sequence ID" value="PAP74212.1"/>
    <property type="molecule type" value="Genomic_DNA"/>
</dbReference>
<reference evidence="1 2" key="1">
    <citation type="submission" date="2016-11" db="EMBL/GenBank/DDBJ databases">
        <title>Study of marine rhodopsin-containing bacteria.</title>
        <authorList>
            <person name="Yoshizawa S."/>
            <person name="Kumagai Y."/>
            <person name="Kogure K."/>
        </authorList>
    </citation>
    <scope>NUCLEOTIDE SEQUENCE [LARGE SCALE GENOMIC DNA]</scope>
    <source>
        <strain evidence="1 2">SAORIC-28</strain>
    </source>
</reference>
<keyword evidence="2" id="KW-1185">Reference proteome</keyword>